<dbReference type="GO" id="GO:0009451">
    <property type="term" value="P:RNA modification"/>
    <property type="evidence" value="ECO:0007669"/>
    <property type="project" value="InterPro"/>
</dbReference>
<keyword evidence="4" id="KW-1185">Reference proteome</keyword>
<reference evidence="3 4" key="1">
    <citation type="submission" date="2021-07" db="EMBL/GenBank/DDBJ databases">
        <title>The Aristolochia fimbriata genome: insights into angiosperm evolution, floral development and chemical biosynthesis.</title>
        <authorList>
            <person name="Jiao Y."/>
        </authorList>
    </citation>
    <scope>NUCLEOTIDE SEQUENCE [LARGE SCALE GENOMIC DNA]</scope>
    <source>
        <strain evidence="3">IBCAS-2021</strain>
        <tissue evidence="3">Leaf</tissue>
    </source>
</reference>
<dbReference type="PANTHER" id="PTHR47926">
    <property type="entry name" value="PENTATRICOPEPTIDE REPEAT-CONTAINING PROTEIN"/>
    <property type="match status" value="1"/>
</dbReference>
<dbReference type="FunFam" id="1.25.40.10:FF:000381">
    <property type="entry name" value="Pentatricopeptide repeat-containing protein"/>
    <property type="match status" value="1"/>
</dbReference>
<dbReference type="InterPro" id="IPR011990">
    <property type="entry name" value="TPR-like_helical_dom_sf"/>
</dbReference>
<dbReference type="Pfam" id="PF01535">
    <property type="entry name" value="PPR"/>
    <property type="match status" value="6"/>
</dbReference>
<gene>
    <name evidence="3" type="ORF">H6P81_011326</name>
</gene>
<dbReference type="EMBL" id="JAINDJ010000004">
    <property type="protein sequence ID" value="KAG9451361.1"/>
    <property type="molecule type" value="Genomic_DNA"/>
</dbReference>
<evidence type="ECO:0008006" key="5">
    <source>
        <dbReference type="Google" id="ProtNLM"/>
    </source>
</evidence>
<dbReference type="InterPro" id="IPR046848">
    <property type="entry name" value="E_motif"/>
</dbReference>
<keyword evidence="1" id="KW-0677">Repeat</keyword>
<dbReference type="Pfam" id="PF20431">
    <property type="entry name" value="E_motif"/>
    <property type="match status" value="1"/>
</dbReference>
<dbReference type="Proteomes" id="UP000825729">
    <property type="component" value="Unassembled WGS sequence"/>
</dbReference>
<dbReference type="Gene3D" id="1.25.40.10">
    <property type="entry name" value="Tetratricopeptide repeat domain"/>
    <property type="match status" value="5"/>
</dbReference>
<feature type="repeat" description="PPR" evidence="2">
    <location>
        <begin position="285"/>
        <end position="319"/>
    </location>
</feature>
<dbReference type="Pfam" id="PF13041">
    <property type="entry name" value="PPR_2"/>
    <property type="match status" value="2"/>
</dbReference>
<dbReference type="NCBIfam" id="TIGR00756">
    <property type="entry name" value="PPR"/>
    <property type="match status" value="6"/>
</dbReference>
<evidence type="ECO:0000256" key="2">
    <source>
        <dbReference type="PROSITE-ProRule" id="PRU00708"/>
    </source>
</evidence>
<dbReference type="PROSITE" id="PS51375">
    <property type="entry name" value="PPR"/>
    <property type="match status" value="4"/>
</dbReference>
<protein>
    <recommendedName>
        <fullName evidence="5">Pentatricopeptide repeat-containing protein</fullName>
    </recommendedName>
</protein>
<organism evidence="3 4">
    <name type="scientific">Aristolochia fimbriata</name>
    <name type="common">White veined hardy Dutchman's pipe vine</name>
    <dbReference type="NCBI Taxonomy" id="158543"/>
    <lineage>
        <taxon>Eukaryota</taxon>
        <taxon>Viridiplantae</taxon>
        <taxon>Streptophyta</taxon>
        <taxon>Embryophyta</taxon>
        <taxon>Tracheophyta</taxon>
        <taxon>Spermatophyta</taxon>
        <taxon>Magnoliopsida</taxon>
        <taxon>Magnoliidae</taxon>
        <taxon>Piperales</taxon>
        <taxon>Aristolochiaceae</taxon>
        <taxon>Aristolochia</taxon>
    </lineage>
</organism>
<dbReference type="FunFam" id="1.25.40.10:FF:000227">
    <property type="entry name" value="Pentatricopeptide repeat-containing protein At3g13880"/>
    <property type="match status" value="1"/>
</dbReference>
<dbReference type="SUPFAM" id="SSF48452">
    <property type="entry name" value="TPR-like"/>
    <property type="match status" value="1"/>
</dbReference>
<proteinExistence type="predicted"/>
<accession>A0AAV7EU40</accession>
<dbReference type="FunFam" id="1.25.40.10:FF:000090">
    <property type="entry name" value="Pentatricopeptide repeat-containing protein, chloroplastic"/>
    <property type="match status" value="1"/>
</dbReference>
<feature type="repeat" description="PPR" evidence="2">
    <location>
        <begin position="386"/>
        <end position="420"/>
    </location>
</feature>
<feature type="repeat" description="PPR" evidence="2">
    <location>
        <begin position="184"/>
        <end position="218"/>
    </location>
</feature>
<dbReference type="GO" id="GO:0003723">
    <property type="term" value="F:RNA binding"/>
    <property type="evidence" value="ECO:0007669"/>
    <property type="project" value="InterPro"/>
</dbReference>
<evidence type="ECO:0000313" key="3">
    <source>
        <dbReference type="EMBL" id="KAG9451361.1"/>
    </source>
</evidence>
<comment type="caution">
    <text evidence="3">The sequence shown here is derived from an EMBL/GenBank/DDBJ whole genome shotgun (WGS) entry which is preliminary data.</text>
</comment>
<evidence type="ECO:0000256" key="1">
    <source>
        <dbReference type="ARBA" id="ARBA00022737"/>
    </source>
</evidence>
<name>A0AAV7EU40_ARIFI</name>
<dbReference type="InterPro" id="IPR002885">
    <property type="entry name" value="PPR_rpt"/>
</dbReference>
<dbReference type="AlphaFoldDB" id="A0AAV7EU40"/>
<sequence>MRVGDFAVHVRSLLTSSARSSRASKNFATDNSAKLCQAVHGDLIKKNQSSSTTKANSLINFYVKSGQVASATQLFNEMPERNLVSWSTLIAGYFHNGLSLEALALFELMNNGSHSLPNEYVFSTVISSCADACALEAGKQCHAYVMKFGFIFHSYVGNALINMYSRCSDMESALDVFKGIEKMDRFSYNLLLSGFSDQGNLKKALEVLDKMVDESVEWDPVTYANAFGLCARLKYLNLGLQIHGQILTRNIELDEYVGSAVVDMYGKCGNITSARNVFDGLLYRNVVSWTTMMTVYAQCGYFEESLNLYLEMESTGVRPNELTCVITLNSCASLSTLRHGDLLNAHFLKLGFAARLVVGNALINMYSKCGSIEDAYQIFLIMPYHDIVSWNSMICGFSHHGLGVKALQLFHQMPMPFERPNYVTFVGVLSSCAHLGLVDDGFYYLNHLMKEMGITPGVEHYTCMIGLLSRSGQLNAAEELMRSSLVQWDVVAWRTLLSACQVHRNIGLGRKVAKIILELDPNDVGTHILLSNMYAKARRWDAVAKIRTLMRGKEIKKEPGVSWIQDMSLILAILCMT</sequence>
<dbReference type="PANTHER" id="PTHR47926:SF385">
    <property type="entry name" value="DYW DOMAIN-CONTAINING PROTEIN"/>
    <property type="match status" value="1"/>
</dbReference>
<feature type="repeat" description="PPR" evidence="2">
    <location>
        <begin position="51"/>
        <end position="85"/>
    </location>
</feature>
<dbReference type="InterPro" id="IPR046960">
    <property type="entry name" value="PPR_At4g14850-like_plant"/>
</dbReference>
<evidence type="ECO:0000313" key="4">
    <source>
        <dbReference type="Proteomes" id="UP000825729"/>
    </source>
</evidence>